<feature type="signal peptide" evidence="16">
    <location>
        <begin position="1"/>
        <end position="32"/>
    </location>
</feature>
<dbReference type="Gene3D" id="2.60.410.10">
    <property type="entry name" value="D-Ala-D-Ala carboxypeptidase, C-terminal domain"/>
    <property type="match status" value="1"/>
</dbReference>
<organism evidence="18">
    <name type="scientific">Gymnodinialimonas phycosphaerae</name>
    <dbReference type="NCBI Taxonomy" id="2841589"/>
    <lineage>
        <taxon>Bacteria</taxon>
        <taxon>Pseudomonadati</taxon>
        <taxon>Pseudomonadota</taxon>
        <taxon>Alphaproteobacteria</taxon>
        <taxon>Rhodobacterales</taxon>
        <taxon>Paracoccaceae</taxon>
        <taxon>Gymnodinialimonas</taxon>
    </lineage>
</organism>
<evidence type="ECO:0000256" key="7">
    <source>
        <dbReference type="ARBA" id="ARBA00022729"/>
    </source>
</evidence>
<dbReference type="SUPFAM" id="SSF69189">
    <property type="entry name" value="Penicillin-binding protein associated domain"/>
    <property type="match status" value="1"/>
</dbReference>
<keyword evidence="7 16" id="KW-0732">Signal</keyword>
<dbReference type="InterPro" id="IPR012907">
    <property type="entry name" value="Peptidase_S11_C"/>
</dbReference>
<dbReference type="GO" id="GO:0009002">
    <property type="term" value="F:serine-type D-Ala-D-Ala carboxypeptidase activity"/>
    <property type="evidence" value="ECO:0007669"/>
    <property type="project" value="UniProtKB-EC"/>
</dbReference>
<evidence type="ECO:0000259" key="17">
    <source>
        <dbReference type="SMART" id="SM00936"/>
    </source>
</evidence>
<comment type="similarity">
    <text evidence="3 15">Belongs to the peptidase S11 family.</text>
</comment>
<evidence type="ECO:0000256" key="14">
    <source>
        <dbReference type="PIRSR" id="PIRSR618044-2"/>
    </source>
</evidence>
<dbReference type="EC" id="3.4.16.4" evidence="4"/>
<protein>
    <recommendedName>
        <fullName evidence="4">serine-type D-Ala-D-Ala carboxypeptidase</fullName>
        <ecNumber evidence="4">3.4.16.4</ecNumber>
    </recommendedName>
</protein>
<comment type="function">
    <text evidence="1">Removes C-terminal D-alanyl residues from sugar-peptide cell wall precursors.</text>
</comment>
<keyword evidence="10" id="KW-0573">Peptidoglycan synthesis</keyword>
<evidence type="ECO:0000256" key="15">
    <source>
        <dbReference type="RuleBase" id="RU004016"/>
    </source>
</evidence>
<reference evidence="18 19" key="1">
    <citation type="submission" date="2021-07" db="EMBL/GenBank/DDBJ databases">
        <title>Karlodiniumbacter phycospheric gen. nov., sp. nov., a phycosphere bacterium isolated from karlodinium veneficum.</title>
        <authorList>
            <person name="Peng Y."/>
            <person name="Jiang L."/>
            <person name="Lee J."/>
        </authorList>
    </citation>
    <scope>NUCLEOTIDE SEQUENCE</scope>
    <source>
        <strain evidence="18 19">N5</strain>
    </source>
</reference>
<evidence type="ECO:0000256" key="2">
    <source>
        <dbReference type="ARBA" id="ARBA00004752"/>
    </source>
</evidence>
<dbReference type="InterPro" id="IPR015956">
    <property type="entry name" value="Peniciliin-bd_prot_C_sf"/>
</dbReference>
<evidence type="ECO:0000256" key="4">
    <source>
        <dbReference type="ARBA" id="ARBA00012448"/>
    </source>
</evidence>
<evidence type="ECO:0000256" key="13">
    <source>
        <dbReference type="PIRSR" id="PIRSR618044-1"/>
    </source>
</evidence>
<keyword evidence="8" id="KW-0378">Hydrolase</keyword>
<dbReference type="Pfam" id="PF07943">
    <property type="entry name" value="PBP5_C"/>
    <property type="match status" value="1"/>
</dbReference>
<feature type="domain" description="Peptidase S11 D-Ala-D-Ala carboxypeptidase A C-terminal" evidence="17">
    <location>
        <begin position="283"/>
        <end position="374"/>
    </location>
</feature>
<keyword evidence="5 18" id="KW-0121">Carboxypeptidase</keyword>
<proteinExistence type="inferred from homology"/>
<evidence type="ECO:0000313" key="18">
    <source>
        <dbReference type="EMBL" id="QXL87895.1"/>
    </source>
</evidence>
<dbReference type="GO" id="GO:0009252">
    <property type="term" value="P:peptidoglycan biosynthetic process"/>
    <property type="evidence" value="ECO:0007669"/>
    <property type="project" value="UniProtKB-KW"/>
</dbReference>
<evidence type="ECO:0000256" key="3">
    <source>
        <dbReference type="ARBA" id="ARBA00007164"/>
    </source>
</evidence>
<dbReference type="InterPro" id="IPR037167">
    <property type="entry name" value="Peptidase_S11_C_sf"/>
</dbReference>
<keyword evidence="11" id="KW-0961">Cell wall biogenesis/degradation</keyword>
<keyword evidence="6" id="KW-0645">Protease</keyword>
<dbReference type="GO" id="GO:0071555">
    <property type="term" value="P:cell wall organization"/>
    <property type="evidence" value="ECO:0007669"/>
    <property type="project" value="UniProtKB-KW"/>
</dbReference>
<evidence type="ECO:0000256" key="9">
    <source>
        <dbReference type="ARBA" id="ARBA00022960"/>
    </source>
</evidence>
<evidence type="ECO:0000256" key="16">
    <source>
        <dbReference type="SAM" id="SignalP"/>
    </source>
</evidence>
<dbReference type="InterPro" id="IPR012338">
    <property type="entry name" value="Beta-lactam/transpept-like"/>
</dbReference>
<comment type="pathway">
    <text evidence="2">Cell wall biogenesis; peptidoglycan biosynthesis.</text>
</comment>
<dbReference type="PANTHER" id="PTHR21581">
    <property type="entry name" value="D-ALANYL-D-ALANINE CARBOXYPEPTIDASE"/>
    <property type="match status" value="1"/>
</dbReference>
<dbReference type="AlphaFoldDB" id="A0A975TV84"/>
<evidence type="ECO:0000313" key="19">
    <source>
        <dbReference type="Proteomes" id="UP000693972"/>
    </source>
</evidence>
<comment type="catalytic activity">
    <reaction evidence="12">
        <text>Preferential cleavage: (Ac)2-L-Lys-D-Ala-|-D-Ala. Also transpeptidation of peptidyl-alanyl moieties that are N-acyl substituents of D-alanine.</text>
        <dbReference type="EC" id="3.4.16.4"/>
    </reaction>
</comment>
<dbReference type="SUPFAM" id="SSF56601">
    <property type="entry name" value="beta-lactamase/transpeptidase-like"/>
    <property type="match status" value="1"/>
</dbReference>
<dbReference type="PRINTS" id="PR00725">
    <property type="entry name" value="DADACBPTASE1"/>
</dbReference>
<feature type="active site" evidence="13">
    <location>
        <position position="126"/>
    </location>
</feature>
<evidence type="ECO:0000256" key="5">
    <source>
        <dbReference type="ARBA" id="ARBA00022645"/>
    </source>
</evidence>
<evidence type="ECO:0000256" key="10">
    <source>
        <dbReference type="ARBA" id="ARBA00022984"/>
    </source>
</evidence>
<dbReference type="Pfam" id="PF00768">
    <property type="entry name" value="Peptidase_S11"/>
    <property type="match status" value="1"/>
</dbReference>
<dbReference type="InterPro" id="IPR018044">
    <property type="entry name" value="Peptidase_S11"/>
</dbReference>
<gene>
    <name evidence="18" type="ORF">KUL25_21275</name>
</gene>
<dbReference type="EMBL" id="CP078073">
    <property type="protein sequence ID" value="QXL87895.1"/>
    <property type="molecule type" value="Genomic_DNA"/>
</dbReference>
<dbReference type="Gene3D" id="3.40.710.10">
    <property type="entry name" value="DD-peptidase/beta-lactamase superfamily"/>
    <property type="match status" value="1"/>
</dbReference>
<keyword evidence="19" id="KW-1185">Reference proteome</keyword>
<sequence length="402" mass="43033">MHIASLTKPAATFLAAVFVCLSALVAPAVVQAQGYETQARAAYVYDHASGQVLLALNADEALPPASMSKLMTLLMAFEALRDGRLSLDTRVPVSEHAMSFGGSTMFLNTQDRPTIEDLIRGIVIVSGNDASVALGEALSPDGTEEGFATMMTQRAQQLGMMNSTFRNASGWPAEGHRMSMRDLGILTVRLIEEFPEYYAYFQETEFDYENRSPANRFNRNPLLGLGVGADGLKTGHTQEAGYGLAGSAMQGDRRVSFVITGLSSAEARAAEAERIVTWAFRQFVMRDVVEPGVELARAPVFLGSQPTVGLAPSEGIEMLLPALLDPEIEATLTYTSPLPAPISAGDVVGELHVVQGVHGFEARVPVVVMEDVPRGGPMVRIGAAWSNVMGLMSRRGDEAPAS</sequence>
<feature type="chain" id="PRO_5037767435" description="serine-type D-Ala-D-Ala carboxypeptidase" evidence="16">
    <location>
        <begin position="33"/>
        <end position="402"/>
    </location>
</feature>
<evidence type="ECO:0000256" key="1">
    <source>
        <dbReference type="ARBA" id="ARBA00003217"/>
    </source>
</evidence>
<name>A0A975TV84_9RHOB</name>
<evidence type="ECO:0000256" key="8">
    <source>
        <dbReference type="ARBA" id="ARBA00022801"/>
    </source>
</evidence>
<dbReference type="Proteomes" id="UP000693972">
    <property type="component" value="Unassembled WGS sequence"/>
</dbReference>
<feature type="active site" description="Proton acceptor" evidence="13">
    <location>
        <position position="69"/>
    </location>
</feature>
<dbReference type="EMBL" id="JAIMBW010000001">
    <property type="protein sequence ID" value="MBY4895301.1"/>
    <property type="molecule type" value="Genomic_DNA"/>
</dbReference>
<dbReference type="InterPro" id="IPR001967">
    <property type="entry name" value="Peptidase_S11_N"/>
</dbReference>
<dbReference type="RefSeq" id="WP_257894741.1">
    <property type="nucleotide sequence ID" value="NZ_JAIMBW010000001.1"/>
</dbReference>
<accession>A0A975TV84</accession>
<dbReference type="SMART" id="SM00936">
    <property type="entry name" value="PBP5_C"/>
    <property type="match status" value="1"/>
</dbReference>
<evidence type="ECO:0000256" key="12">
    <source>
        <dbReference type="ARBA" id="ARBA00034000"/>
    </source>
</evidence>
<keyword evidence="9" id="KW-0133">Cell shape</keyword>
<feature type="active site" description="Acyl-ester intermediate" evidence="13">
    <location>
        <position position="66"/>
    </location>
</feature>
<dbReference type="PANTHER" id="PTHR21581:SF6">
    <property type="entry name" value="TRAFFICKING PROTEIN PARTICLE COMPLEX SUBUNIT 12"/>
    <property type="match status" value="1"/>
</dbReference>
<evidence type="ECO:0000256" key="11">
    <source>
        <dbReference type="ARBA" id="ARBA00023316"/>
    </source>
</evidence>
<feature type="binding site" evidence="14">
    <location>
        <position position="233"/>
    </location>
    <ligand>
        <name>substrate</name>
    </ligand>
</feature>
<dbReference type="GO" id="GO:0008360">
    <property type="term" value="P:regulation of cell shape"/>
    <property type="evidence" value="ECO:0007669"/>
    <property type="project" value="UniProtKB-KW"/>
</dbReference>
<evidence type="ECO:0000256" key="6">
    <source>
        <dbReference type="ARBA" id="ARBA00022670"/>
    </source>
</evidence>
<dbReference type="GO" id="GO:0006508">
    <property type="term" value="P:proteolysis"/>
    <property type="evidence" value="ECO:0007669"/>
    <property type="project" value="UniProtKB-KW"/>
</dbReference>